<name>A0A2A6FFA4_9HYPH</name>
<dbReference type="InterPro" id="IPR006027">
    <property type="entry name" value="NusB_RsmB_TIM44"/>
</dbReference>
<dbReference type="GO" id="GO:0006353">
    <property type="term" value="P:DNA-templated transcription termination"/>
    <property type="evidence" value="ECO:0007669"/>
    <property type="project" value="UniProtKB-UniRule"/>
</dbReference>
<organism evidence="8 9">
    <name type="scientific">Mesorhizobium sanjuanii</name>
    <dbReference type="NCBI Taxonomy" id="2037900"/>
    <lineage>
        <taxon>Bacteria</taxon>
        <taxon>Pseudomonadati</taxon>
        <taxon>Pseudomonadota</taxon>
        <taxon>Alphaproteobacteria</taxon>
        <taxon>Hyphomicrobiales</taxon>
        <taxon>Phyllobacteriaceae</taxon>
        <taxon>Mesorhizobium</taxon>
    </lineage>
</organism>
<dbReference type="Gene3D" id="1.10.940.10">
    <property type="entry name" value="NusB-like"/>
    <property type="match status" value="1"/>
</dbReference>
<reference evidence="8 9" key="1">
    <citation type="submission" date="2017-09" db="EMBL/GenBank/DDBJ databases">
        <title>Mesorhizobum sanjuanii sp. nov. isolated from nodules of Lotus tenuis in saline-alkaline lowlands of Flooding Pampa.</title>
        <authorList>
            <person name="Sannazzaro A.I."/>
            <person name="Torres Tejerizo G.A."/>
            <person name="Fontana F."/>
            <person name="Cumpa Velazquez L.M."/>
            <person name="Hansen L."/>
            <person name="Pistorio M."/>
            <person name="Estrella M.J."/>
        </authorList>
    </citation>
    <scope>NUCLEOTIDE SEQUENCE [LARGE SCALE GENOMIC DNA]</scope>
    <source>
        <strain evidence="8 9">BSA136</strain>
    </source>
</reference>
<dbReference type="HAMAP" id="MF_00073">
    <property type="entry name" value="NusB"/>
    <property type="match status" value="1"/>
</dbReference>
<evidence type="ECO:0000256" key="4">
    <source>
        <dbReference type="ARBA" id="ARBA00023015"/>
    </source>
</evidence>
<proteinExistence type="inferred from homology"/>
<dbReference type="GO" id="GO:0003723">
    <property type="term" value="F:RNA binding"/>
    <property type="evidence" value="ECO:0007669"/>
    <property type="project" value="UniProtKB-UniRule"/>
</dbReference>
<dbReference type="NCBIfam" id="TIGR01951">
    <property type="entry name" value="nusB"/>
    <property type="match status" value="1"/>
</dbReference>
<comment type="similarity">
    <text evidence="1 6">Belongs to the NusB family.</text>
</comment>
<evidence type="ECO:0000256" key="6">
    <source>
        <dbReference type="HAMAP-Rule" id="MF_00073"/>
    </source>
</evidence>
<comment type="function">
    <text evidence="6">Involved in transcription antitermination. Required for transcription of ribosomal RNA (rRNA) genes. Binds specifically to the boxA antiterminator sequence of the ribosomal RNA (rrn) operons.</text>
</comment>
<comment type="caution">
    <text evidence="8">The sequence shown here is derived from an EMBL/GenBank/DDBJ whole genome shotgun (WGS) entry which is preliminary data.</text>
</comment>
<evidence type="ECO:0000256" key="5">
    <source>
        <dbReference type="ARBA" id="ARBA00023163"/>
    </source>
</evidence>
<keyword evidence="9" id="KW-1185">Reference proteome</keyword>
<dbReference type="InterPro" id="IPR011605">
    <property type="entry name" value="NusB_fam"/>
</dbReference>
<dbReference type="EMBL" id="NWQG01000071">
    <property type="protein sequence ID" value="PDQ20660.1"/>
    <property type="molecule type" value="Genomic_DNA"/>
</dbReference>
<sequence length="167" mass="18466">MSEPASPGQPAAVRHANKRGAARLAAVQALYQMDVAGSGVFETTAEYELFRLGKEVDGALYREADAQWFRAILTGVVENQKTIDPVIRQALTDDWPLSRLDSTLRAILRAGVYELMKREDVPVAVIVSEYVDIAKAFYEDDEPKLTNAVLDRVSRRVRGEGRGKDAS</sequence>
<keyword evidence="4 6" id="KW-0805">Transcription regulation</keyword>
<protein>
    <recommendedName>
        <fullName evidence="6">Transcription antitermination protein NusB</fullName>
    </recommendedName>
    <alternativeName>
        <fullName evidence="6">Antitermination factor NusB</fullName>
    </alternativeName>
</protein>
<evidence type="ECO:0000259" key="7">
    <source>
        <dbReference type="Pfam" id="PF01029"/>
    </source>
</evidence>
<dbReference type="PANTHER" id="PTHR11078">
    <property type="entry name" value="N UTILIZATION SUBSTANCE PROTEIN B-RELATED"/>
    <property type="match status" value="1"/>
</dbReference>
<dbReference type="PANTHER" id="PTHR11078:SF3">
    <property type="entry name" value="ANTITERMINATION NUSB DOMAIN-CONTAINING PROTEIN"/>
    <property type="match status" value="1"/>
</dbReference>
<evidence type="ECO:0000256" key="1">
    <source>
        <dbReference type="ARBA" id="ARBA00005952"/>
    </source>
</evidence>
<evidence type="ECO:0000256" key="3">
    <source>
        <dbReference type="ARBA" id="ARBA00022884"/>
    </source>
</evidence>
<accession>A0A2A6FFA4</accession>
<keyword evidence="5 6" id="KW-0804">Transcription</keyword>
<dbReference type="SUPFAM" id="SSF48013">
    <property type="entry name" value="NusB-like"/>
    <property type="match status" value="1"/>
</dbReference>
<evidence type="ECO:0000313" key="9">
    <source>
        <dbReference type="Proteomes" id="UP000219182"/>
    </source>
</evidence>
<dbReference type="RefSeq" id="WP_097574126.1">
    <property type="nucleotide sequence ID" value="NZ_NWQG01000071.1"/>
</dbReference>
<feature type="domain" description="NusB/RsmB/TIM44" evidence="7">
    <location>
        <begin position="22"/>
        <end position="155"/>
    </location>
</feature>
<keyword evidence="2 6" id="KW-0889">Transcription antitermination</keyword>
<keyword evidence="3 6" id="KW-0694">RNA-binding</keyword>
<evidence type="ECO:0000313" key="8">
    <source>
        <dbReference type="EMBL" id="PDQ20660.1"/>
    </source>
</evidence>
<dbReference type="AlphaFoldDB" id="A0A2A6FFA4"/>
<dbReference type="GO" id="GO:0031564">
    <property type="term" value="P:transcription antitermination"/>
    <property type="evidence" value="ECO:0007669"/>
    <property type="project" value="UniProtKB-KW"/>
</dbReference>
<dbReference type="Proteomes" id="UP000219182">
    <property type="component" value="Unassembled WGS sequence"/>
</dbReference>
<dbReference type="Pfam" id="PF01029">
    <property type="entry name" value="NusB"/>
    <property type="match status" value="1"/>
</dbReference>
<evidence type="ECO:0000256" key="2">
    <source>
        <dbReference type="ARBA" id="ARBA00022814"/>
    </source>
</evidence>
<dbReference type="InterPro" id="IPR035926">
    <property type="entry name" value="NusB-like_sf"/>
</dbReference>
<gene>
    <name evidence="6" type="primary">nusB</name>
    <name evidence="8" type="ORF">CN311_13030</name>
</gene>
<dbReference type="GO" id="GO:0005829">
    <property type="term" value="C:cytosol"/>
    <property type="evidence" value="ECO:0007669"/>
    <property type="project" value="TreeGrafter"/>
</dbReference>